<keyword evidence="12" id="KW-1185">Reference proteome</keyword>
<evidence type="ECO:0000259" key="11">
    <source>
        <dbReference type="PROSITE" id="PS51471"/>
    </source>
</evidence>
<evidence type="ECO:0000256" key="3">
    <source>
        <dbReference type="ARBA" id="ARBA00022723"/>
    </source>
</evidence>
<dbReference type="InterPro" id="IPR006620">
    <property type="entry name" value="Pro_4_hyd_alph"/>
</dbReference>
<comment type="cofactor">
    <cofactor evidence="1">
        <name>L-ascorbate</name>
        <dbReference type="ChEBI" id="CHEBI:38290"/>
    </cofactor>
</comment>
<evidence type="ECO:0000313" key="12">
    <source>
        <dbReference type="Proteomes" id="UP000694865"/>
    </source>
</evidence>
<evidence type="ECO:0000256" key="9">
    <source>
        <dbReference type="ARBA" id="ARBA00047444"/>
    </source>
</evidence>
<feature type="region of interest" description="Disordered" evidence="10">
    <location>
        <begin position="326"/>
        <end position="351"/>
    </location>
</feature>
<dbReference type="Gene3D" id="2.60.120.620">
    <property type="entry name" value="q2cbj1_9rhob like domain"/>
    <property type="match status" value="2"/>
</dbReference>
<dbReference type="RefSeq" id="XP_006825743.1">
    <property type="nucleotide sequence ID" value="XM_006825680.1"/>
</dbReference>
<proteinExistence type="inferred from homology"/>
<evidence type="ECO:0000256" key="8">
    <source>
        <dbReference type="ARBA" id="ARBA00029938"/>
    </source>
</evidence>
<evidence type="ECO:0000256" key="5">
    <source>
        <dbReference type="ARBA" id="ARBA00022964"/>
    </source>
</evidence>
<keyword evidence="3" id="KW-0479">Metal-binding</keyword>
<gene>
    <name evidence="13" type="primary">LOC102801400</name>
</gene>
<accession>A0ABM0N0F2</accession>
<keyword evidence="6" id="KW-0560">Oxidoreductase</keyword>
<dbReference type="InterPro" id="IPR019601">
    <property type="entry name" value="Oxoglutarate/Fe-dep_Oase_C"/>
</dbReference>
<evidence type="ECO:0000256" key="7">
    <source>
        <dbReference type="ARBA" id="ARBA00023004"/>
    </source>
</evidence>
<keyword evidence="7" id="KW-0408">Iron</keyword>
<dbReference type="PANTHER" id="PTHR12117">
    <property type="entry name" value="HISTONE ACETYLTRANSFERASE COMPLEX"/>
    <property type="match status" value="1"/>
</dbReference>
<keyword evidence="5" id="KW-0223">Dioxygenase</keyword>
<feature type="domain" description="Fe2OG dioxygenase" evidence="11">
    <location>
        <begin position="92"/>
        <end position="194"/>
    </location>
</feature>
<dbReference type="InterPro" id="IPR051842">
    <property type="entry name" value="uS12_prolyl_hydroxylase"/>
</dbReference>
<dbReference type="InterPro" id="IPR039558">
    <property type="entry name" value="TPA1/OFD1_N"/>
</dbReference>
<comment type="similarity">
    <text evidence="2">Belongs to the TPA1 family.</text>
</comment>
<protein>
    <recommendedName>
        <fullName evidence="8">uS12 prolyl 3-hydroxylase</fullName>
    </recommendedName>
</protein>
<dbReference type="SMART" id="SM00702">
    <property type="entry name" value="P4Hc"/>
    <property type="match status" value="1"/>
</dbReference>
<dbReference type="InterPro" id="IPR005123">
    <property type="entry name" value="Oxoglu/Fe-dep_dioxygenase_dom"/>
</dbReference>
<dbReference type="PANTHER" id="PTHR12117:SF0">
    <property type="entry name" value="PROLYL 3-HYDROXYLASE OGFOD1"/>
    <property type="match status" value="1"/>
</dbReference>
<keyword evidence="4" id="KW-0847">Vitamin C</keyword>
<reference evidence="13" key="1">
    <citation type="submission" date="2025-08" db="UniProtKB">
        <authorList>
            <consortium name="RefSeq"/>
        </authorList>
    </citation>
    <scope>IDENTIFICATION</scope>
    <source>
        <tissue evidence="13">Testes</tissue>
    </source>
</reference>
<evidence type="ECO:0000256" key="4">
    <source>
        <dbReference type="ARBA" id="ARBA00022896"/>
    </source>
</evidence>
<evidence type="ECO:0000256" key="1">
    <source>
        <dbReference type="ARBA" id="ARBA00001961"/>
    </source>
</evidence>
<feature type="region of interest" description="Disordered" evidence="10">
    <location>
        <begin position="1"/>
        <end position="25"/>
    </location>
</feature>
<evidence type="ECO:0000256" key="10">
    <source>
        <dbReference type="SAM" id="MobiDB-lite"/>
    </source>
</evidence>
<evidence type="ECO:0000256" key="6">
    <source>
        <dbReference type="ARBA" id="ARBA00023002"/>
    </source>
</evidence>
<name>A0ABM0N0F2_SACKO</name>
<evidence type="ECO:0000256" key="2">
    <source>
        <dbReference type="ARBA" id="ARBA00007443"/>
    </source>
</evidence>
<dbReference type="PROSITE" id="PS51471">
    <property type="entry name" value="FE2OG_OXY"/>
    <property type="match status" value="1"/>
</dbReference>
<organism evidence="12 13">
    <name type="scientific">Saccoglossus kowalevskii</name>
    <name type="common">Acorn worm</name>
    <dbReference type="NCBI Taxonomy" id="10224"/>
    <lineage>
        <taxon>Eukaryota</taxon>
        <taxon>Metazoa</taxon>
        <taxon>Hemichordata</taxon>
        <taxon>Enteropneusta</taxon>
        <taxon>Harrimaniidae</taxon>
        <taxon>Saccoglossus</taxon>
    </lineage>
</organism>
<dbReference type="Pfam" id="PF10637">
    <property type="entry name" value="Ofd1_CTDD"/>
    <property type="match status" value="1"/>
</dbReference>
<dbReference type="Pfam" id="PF13661">
    <property type="entry name" value="2OG-FeII_Oxy_4"/>
    <property type="match status" value="1"/>
</dbReference>
<dbReference type="GeneID" id="102801400"/>
<dbReference type="Proteomes" id="UP000694865">
    <property type="component" value="Unplaced"/>
</dbReference>
<comment type="catalytic activity">
    <reaction evidence="9">
        <text>[ribosomal protein uS12]-L-proline + 2-oxoglutarate + O2 = [ribosomal protein uS12]-(3S)-3-hydroxy-L-proline + succinate + CO2</text>
        <dbReference type="Rhea" id="RHEA:54156"/>
        <dbReference type="Rhea" id="RHEA-COMP:13816"/>
        <dbReference type="Rhea" id="RHEA-COMP:13818"/>
        <dbReference type="ChEBI" id="CHEBI:15379"/>
        <dbReference type="ChEBI" id="CHEBI:16526"/>
        <dbReference type="ChEBI" id="CHEBI:16810"/>
        <dbReference type="ChEBI" id="CHEBI:30031"/>
        <dbReference type="ChEBI" id="CHEBI:50342"/>
        <dbReference type="ChEBI" id="CHEBI:85428"/>
    </reaction>
</comment>
<sequence>MSSKRSISLEDGTAVDSPSNKTPKKSVTKLNILQHQANINGKYLQKNHKQIITDAFQDHKHCEIVFCLSFRKLLYGDFLSWLRDVTGIALNDTVDMTCAKYEYTDVLLCHDDELEGRRIAFILYLVPHWDIKDGGNLDLFETDEHGQPSEIVKSLVPSWNTLSFFEVTPVSFHQVSEVLTQDKTRLSVSGWFHGPPIDRPAPFIEPLHVLQPAVTFQNDKLGDWLNPMYIDMLIQSQIQEKFSEDSEIELQNFLKEEKYEAVLSAVKESAIKWVRKGPANKRNYEMASDTSLPGILKECIEVLKSEEMFLLLSNFTGLRLHELAPDSDSEDDMRGDDSESVKAKEETKKKEINPRCRSEVRRWRHGSYTLLHDTDTEGAEYALDCMLFLNCNGKAVLQLLSVNPADNSLALVYRDKETLRFVKHINQKISSIAEKDMETAGFYDITLVYYE</sequence>
<evidence type="ECO:0000313" key="13">
    <source>
        <dbReference type="RefSeq" id="XP_006825743.1"/>
    </source>
</evidence>
<feature type="compositionally biased region" description="Basic and acidic residues" evidence="10">
    <location>
        <begin position="335"/>
        <end position="351"/>
    </location>
</feature>